<dbReference type="AlphaFoldDB" id="A0A507C3I3"/>
<dbReference type="GO" id="GO:0004497">
    <property type="term" value="F:monooxygenase activity"/>
    <property type="evidence" value="ECO:0007669"/>
    <property type="project" value="UniProtKB-KW"/>
</dbReference>
<keyword evidence="9" id="KW-0812">Transmembrane</keyword>
<dbReference type="PANTHER" id="PTHR43098">
    <property type="entry name" value="L-ORNITHINE N(5)-MONOOXYGENASE-RELATED"/>
    <property type="match status" value="1"/>
</dbReference>
<organism evidence="10 11">
    <name type="scientific">Synchytrium microbalum</name>
    <dbReference type="NCBI Taxonomy" id="1806994"/>
    <lineage>
        <taxon>Eukaryota</taxon>
        <taxon>Fungi</taxon>
        <taxon>Fungi incertae sedis</taxon>
        <taxon>Chytridiomycota</taxon>
        <taxon>Chytridiomycota incertae sedis</taxon>
        <taxon>Chytridiomycetes</taxon>
        <taxon>Synchytriales</taxon>
        <taxon>Synchytriaceae</taxon>
        <taxon>Synchytrium</taxon>
    </lineage>
</organism>
<reference evidence="10 11" key="1">
    <citation type="journal article" date="2019" name="Sci. Rep.">
        <title>Comparative genomics of chytrid fungi reveal insights into the obligate biotrophic and pathogenic lifestyle of Synchytrium endobioticum.</title>
        <authorList>
            <person name="van de Vossenberg B.T.L.H."/>
            <person name="Warris S."/>
            <person name="Nguyen H.D.T."/>
            <person name="van Gent-Pelzer M.P.E."/>
            <person name="Joly D.L."/>
            <person name="van de Geest H.C."/>
            <person name="Bonants P.J.M."/>
            <person name="Smith D.S."/>
            <person name="Levesque C.A."/>
            <person name="van der Lee T.A.J."/>
        </authorList>
    </citation>
    <scope>NUCLEOTIDE SEQUENCE [LARGE SCALE GENOMIC DNA]</scope>
    <source>
        <strain evidence="10 11">JEL517</strain>
    </source>
</reference>
<sequence>MEGNKRTSPYLGVAVAAGVFGTVYVLTSLAIMYENSKQQSASKLEASEKDDQDMEIDFDPEEVLNKYRVERDKRLRRDGNQQYVDISTVKTKDYLQDPYCEKGFSRAPLNDQVEVLIIGGGFGGMITGARLIQEGFKSSEIRIVEKASDFGGTWYWNRYPGAACDIESYVYLPLLEETGYIPVEKYTRAPEILKYCSVIGKHFKLYDTACFQTEVTEVRWDDNESVYTVSTNRGDKMKARNVVMAAGPLHRAKLPGIQGIDSFKGHTFHTSRWDYAYTGGDSTGNLTNLKDKRVGIIGTGATAVQVVPHLGAASKQLFVFQRTPSSVDFRNNKATDPTWAKDTLSGEGWHKKRMENFNNWMSGVPAGEPDLVSDGWTEIIRLTGRDLARKRAVESNAAESAADAAKRELEAAAKLLQLADIKKMNGVRSRIDATVKDKATADALKPWYNQFCKRPCFHDEYLDTFNLPNVKLVDTQGKGVDSITEKGIVVDGKEYELDAIVFATGFEVGTGFARRAGYETYGRNGLSLSEKWGKGVKTFHGMNTNGFPNLFIVHPAQAGFTANYVHLIDEEARHIAHILSEARKRKATIIEATAEAEEAWVEECGKVAVFREKFLSDCTPGYYNLEGQVRAEMMKSGPYGRGSPAFFNLIKEWRNEGSLKGLSFSKATSREE</sequence>
<comment type="similarity">
    <text evidence="2">Belongs to the FAD-binding monooxygenase family.</text>
</comment>
<keyword evidence="11" id="KW-1185">Reference proteome</keyword>
<dbReference type="Proteomes" id="UP000319731">
    <property type="component" value="Unassembled WGS sequence"/>
</dbReference>
<dbReference type="OrthoDB" id="2143626at2759"/>
<evidence type="ECO:0000313" key="11">
    <source>
        <dbReference type="Proteomes" id="UP000319731"/>
    </source>
</evidence>
<name>A0A507C3I3_9FUNG</name>
<evidence type="ECO:0000256" key="3">
    <source>
        <dbReference type="ARBA" id="ARBA00022630"/>
    </source>
</evidence>
<keyword evidence="5" id="KW-0521">NADP</keyword>
<dbReference type="Pfam" id="PF13738">
    <property type="entry name" value="Pyr_redox_3"/>
    <property type="match status" value="1"/>
</dbReference>
<evidence type="ECO:0000256" key="8">
    <source>
        <dbReference type="SAM" id="Coils"/>
    </source>
</evidence>
<gene>
    <name evidence="10" type="ORF">SmJEL517_g04687</name>
</gene>
<dbReference type="InterPro" id="IPR036188">
    <property type="entry name" value="FAD/NAD-bd_sf"/>
</dbReference>
<keyword evidence="6" id="KW-0560">Oxidoreductase</keyword>
<feature type="transmembrane region" description="Helical" evidence="9">
    <location>
        <begin position="12"/>
        <end position="33"/>
    </location>
</feature>
<keyword evidence="4" id="KW-0274">FAD</keyword>
<dbReference type="InterPro" id="IPR050775">
    <property type="entry name" value="FAD-binding_Monooxygenases"/>
</dbReference>
<evidence type="ECO:0000256" key="6">
    <source>
        <dbReference type="ARBA" id="ARBA00023002"/>
    </source>
</evidence>
<evidence type="ECO:0008006" key="12">
    <source>
        <dbReference type="Google" id="ProtNLM"/>
    </source>
</evidence>
<comment type="cofactor">
    <cofactor evidence="1">
        <name>FAD</name>
        <dbReference type="ChEBI" id="CHEBI:57692"/>
    </cofactor>
</comment>
<dbReference type="SUPFAM" id="SSF51905">
    <property type="entry name" value="FAD/NAD(P)-binding domain"/>
    <property type="match status" value="1"/>
</dbReference>
<evidence type="ECO:0000256" key="9">
    <source>
        <dbReference type="SAM" id="Phobius"/>
    </source>
</evidence>
<proteinExistence type="inferred from homology"/>
<protein>
    <recommendedName>
        <fullName evidence="12">FAD/NAD(P)-binding domain-containing protein</fullName>
    </recommendedName>
</protein>
<evidence type="ECO:0000313" key="10">
    <source>
        <dbReference type="EMBL" id="TPX32115.1"/>
    </source>
</evidence>
<keyword evidence="9" id="KW-0472">Membrane</keyword>
<evidence type="ECO:0000256" key="2">
    <source>
        <dbReference type="ARBA" id="ARBA00010139"/>
    </source>
</evidence>
<keyword evidence="3" id="KW-0285">Flavoprotein</keyword>
<dbReference type="FunFam" id="3.50.50.60:FF:000341">
    <property type="entry name" value="Baeyer-Villiger monooxygenase"/>
    <property type="match status" value="1"/>
</dbReference>
<evidence type="ECO:0000256" key="4">
    <source>
        <dbReference type="ARBA" id="ARBA00022827"/>
    </source>
</evidence>
<dbReference type="STRING" id="1806994.A0A507C3I3"/>
<feature type="coiled-coil region" evidence="8">
    <location>
        <begin position="395"/>
        <end position="422"/>
    </location>
</feature>
<keyword evidence="8" id="KW-0175">Coiled coil</keyword>
<dbReference type="Gene3D" id="3.50.50.60">
    <property type="entry name" value="FAD/NAD(P)-binding domain"/>
    <property type="match status" value="2"/>
</dbReference>
<keyword evidence="7" id="KW-0503">Monooxygenase</keyword>
<dbReference type="GeneID" id="42005912"/>
<keyword evidence="9" id="KW-1133">Transmembrane helix</keyword>
<dbReference type="PANTHER" id="PTHR43098:SF4">
    <property type="entry name" value="BLR3857 PROTEIN"/>
    <property type="match status" value="1"/>
</dbReference>
<evidence type="ECO:0000256" key="7">
    <source>
        <dbReference type="ARBA" id="ARBA00023033"/>
    </source>
</evidence>
<accession>A0A507C3I3</accession>
<evidence type="ECO:0000256" key="5">
    <source>
        <dbReference type="ARBA" id="ARBA00022857"/>
    </source>
</evidence>
<comment type="caution">
    <text evidence="10">The sequence shown here is derived from an EMBL/GenBank/DDBJ whole genome shotgun (WGS) entry which is preliminary data.</text>
</comment>
<dbReference type="RefSeq" id="XP_031023377.1">
    <property type="nucleotide sequence ID" value="XM_031170615.1"/>
</dbReference>
<evidence type="ECO:0000256" key="1">
    <source>
        <dbReference type="ARBA" id="ARBA00001974"/>
    </source>
</evidence>
<dbReference type="EMBL" id="QEAO01000034">
    <property type="protein sequence ID" value="TPX32115.1"/>
    <property type="molecule type" value="Genomic_DNA"/>
</dbReference>